<dbReference type="EMBL" id="BSOS01000067">
    <property type="protein sequence ID" value="GLR67549.1"/>
    <property type="molecule type" value="Genomic_DNA"/>
</dbReference>
<proteinExistence type="inferred from homology"/>
<protein>
    <recommendedName>
        <fullName evidence="3">Regulatory protein RecX</fullName>
    </recommendedName>
</protein>
<feature type="domain" description="RecX second three-helical" evidence="5">
    <location>
        <begin position="79"/>
        <end position="115"/>
    </location>
</feature>
<dbReference type="InterPro" id="IPR053924">
    <property type="entry name" value="RecX_HTH_2nd"/>
</dbReference>
<comment type="subcellular location">
    <subcellularLocation>
        <location evidence="1">Cytoplasm</location>
    </subcellularLocation>
</comment>
<keyword evidence="7" id="KW-1185">Reference proteome</keyword>
<name>A0ABQ6A5V6_9PROT</name>
<evidence type="ECO:0000256" key="4">
    <source>
        <dbReference type="ARBA" id="ARBA00022490"/>
    </source>
</evidence>
<evidence type="ECO:0000256" key="3">
    <source>
        <dbReference type="ARBA" id="ARBA00018111"/>
    </source>
</evidence>
<evidence type="ECO:0000256" key="2">
    <source>
        <dbReference type="ARBA" id="ARBA00009695"/>
    </source>
</evidence>
<dbReference type="Pfam" id="PF02631">
    <property type="entry name" value="RecX_HTH2"/>
    <property type="match status" value="1"/>
</dbReference>
<dbReference type="Proteomes" id="UP001156641">
    <property type="component" value="Unassembled WGS sequence"/>
</dbReference>
<reference evidence="7" key="1">
    <citation type="journal article" date="2019" name="Int. J. Syst. Evol. Microbiol.">
        <title>The Global Catalogue of Microorganisms (GCM) 10K type strain sequencing project: providing services to taxonomists for standard genome sequencing and annotation.</title>
        <authorList>
            <consortium name="The Broad Institute Genomics Platform"/>
            <consortium name="The Broad Institute Genome Sequencing Center for Infectious Disease"/>
            <person name="Wu L."/>
            <person name="Ma J."/>
        </authorList>
    </citation>
    <scope>NUCLEOTIDE SEQUENCE [LARGE SCALE GENOMIC DNA]</scope>
    <source>
        <strain evidence="7">NBRC 112502</strain>
    </source>
</reference>
<comment type="caution">
    <text evidence="6">The sequence shown here is derived from an EMBL/GenBank/DDBJ whole genome shotgun (WGS) entry which is preliminary data.</text>
</comment>
<comment type="similarity">
    <text evidence="2">Belongs to the RecX family.</text>
</comment>
<keyword evidence="4" id="KW-0963">Cytoplasm</keyword>
<organism evidence="6 7">
    <name type="scientific">Acidocella aquatica</name>
    <dbReference type="NCBI Taxonomy" id="1922313"/>
    <lineage>
        <taxon>Bacteria</taxon>
        <taxon>Pseudomonadati</taxon>
        <taxon>Pseudomonadota</taxon>
        <taxon>Alphaproteobacteria</taxon>
        <taxon>Acetobacterales</taxon>
        <taxon>Acidocellaceae</taxon>
        <taxon>Acidocella</taxon>
    </lineage>
</organism>
<evidence type="ECO:0000256" key="1">
    <source>
        <dbReference type="ARBA" id="ARBA00004496"/>
    </source>
</evidence>
<sequence length="180" mass="19491">MASKPPDAAKLYEAALNHLARFAATEAGLAQVLARKLERWGRLYAGEDADADEVAAEVRRARAAIPGVIARLREAGLLNDAAFAASRAKRLTRQGKSRRAALAHLAAKGVARPVLAEDPRRELAAACAYLRRRRAGPFGEAPEAKIMAAMARGGFAQEIVRHALRLDREEAEGLIKELHE</sequence>
<evidence type="ECO:0000313" key="7">
    <source>
        <dbReference type="Proteomes" id="UP001156641"/>
    </source>
</evidence>
<gene>
    <name evidence="6" type="ORF">GCM10010909_22300</name>
</gene>
<evidence type="ECO:0000259" key="5">
    <source>
        <dbReference type="Pfam" id="PF02631"/>
    </source>
</evidence>
<dbReference type="RefSeq" id="WP_284258285.1">
    <property type="nucleotide sequence ID" value="NZ_BSOS01000067.1"/>
</dbReference>
<evidence type="ECO:0000313" key="6">
    <source>
        <dbReference type="EMBL" id="GLR67549.1"/>
    </source>
</evidence>
<accession>A0ABQ6A5V6</accession>